<dbReference type="EMBL" id="MBTF01000037">
    <property type="protein sequence ID" value="OOQ57118.1"/>
    <property type="molecule type" value="Genomic_DNA"/>
</dbReference>
<sequence>METNNNTQKKDRKTVRAAFKAYKYAQQPIADHAAVIDDGAFQGHSLRVSQLLDTLVNIEMIWGSESVNFYQLTEVFKVYTAHRPNKSADTLYLFSTLFELVASILEHKEYLHTLSQQYKFINEKLDQAYDSKEFIFPEFYPHRQQPGVN</sequence>
<gene>
    <name evidence="1" type="ORF">BC343_16490</name>
</gene>
<dbReference type="AlphaFoldDB" id="A0A1S9P935"/>
<evidence type="ECO:0000313" key="1">
    <source>
        <dbReference type="EMBL" id="OOQ57118.1"/>
    </source>
</evidence>
<protein>
    <submittedName>
        <fullName evidence="1">Uncharacterized protein</fullName>
    </submittedName>
</protein>
<reference evidence="1 2" key="1">
    <citation type="submission" date="2016-07" db="EMBL/GenBank/DDBJ databases">
        <title>Genomic analysis of zinc-resistant bacterium Mucilaginibacter pedocola TBZ30.</title>
        <authorList>
            <person name="Huang J."/>
            <person name="Tang J."/>
        </authorList>
    </citation>
    <scope>NUCLEOTIDE SEQUENCE [LARGE SCALE GENOMIC DNA]</scope>
    <source>
        <strain evidence="1 2">TBZ30</strain>
    </source>
</reference>
<evidence type="ECO:0000313" key="2">
    <source>
        <dbReference type="Proteomes" id="UP000189739"/>
    </source>
</evidence>
<dbReference type="RefSeq" id="WP_078350992.1">
    <property type="nucleotide sequence ID" value="NZ_MBTF01000037.1"/>
</dbReference>
<dbReference type="Proteomes" id="UP000189739">
    <property type="component" value="Unassembled WGS sequence"/>
</dbReference>
<accession>A0A1S9P935</accession>
<proteinExistence type="predicted"/>
<comment type="caution">
    <text evidence="1">The sequence shown here is derived from an EMBL/GenBank/DDBJ whole genome shotgun (WGS) entry which is preliminary data.</text>
</comment>
<keyword evidence="2" id="KW-1185">Reference proteome</keyword>
<organism evidence="1 2">
    <name type="scientific">Mucilaginibacter pedocola</name>
    <dbReference type="NCBI Taxonomy" id="1792845"/>
    <lineage>
        <taxon>Bacteria</taxon>
        <taxon>Pseudomonadati</taxon>
        <taxon>Bacteroidota</taxon>
        <taxon>Sphingobacteriia</taxon>
        <taxon>Sphingobacteriales</taxon>
        <taxon>Sphingobacteriaceae</taxon>
        <taxon>Mucilaginibacter</taxon>
    </lineage>
</organism>
<name>A0A1S9P935_9SPHI</name>